<accession>A0A2N5N8B4</accession>
<gene>
    <name evidence="8" type="ORF">B8V81_0789</name>
</gene>
<evidence type="ECO:0000256" key="5">
    <source>
        <dbReference type="SAM" id="MobiDB-lite"/>
    </source>
</evidence>
<comment type="similarity">
    <text evidence="4">Belongs to the Orn/Lys/Arg decarboxylase class-II family.</text>
</comment>
<dbReference type="GO" id="GO:0009089">
    <property type="term" value="P:lysine biosynthetic process via diaminopimelate"/>
    <property type="evidence" value="ECO:0007669"/>
    <property type="project" value="TreeGrafter"/>
</dbReference>
<sequence length="435" mass="48066">MKRQVEALIQQWQRQKSDPVCAYVYDLEGIRRHASSLLPGLPRQGKLFYAIKANPDPRLIEALLPVVAGFEVASIGELRRVREVSAEARILFGGPGKKDAELEAALELGVAYLHVESLLELRKIIWIAARRRQPVEVLLRVNLSSGQLPQTAIVMGGRPSPFGMDESHLEEALALLRSPDNRFVLCRGLHFHSLSNNPDAELHAAMIELYVAKAEEWKARGLDIRVLNAGGGFGVTYDGTPGFDWERFTGLLRERGIEDRLGETELFFEPGRFIVANYGCYAAEVVDIKSSHGRHFAVVRGGTHHNRLPASWGHDHPFHVVSSERWPYPFERPSVEGGLVTIAGELCTPKDRLHADASVERLRVGDVVVLEQSGAYCWTISHHDFLGHPHPEFHYLTGGNDDADGQGSDRGQRGAASDHEGSDGCAAVRGAHSAR</sequence>
<keyword evidence="9" id="KW-1185">Reference proteome</keyword>
<dbReference type="InterPro" id="IPR009006">
    <property type="entry name" value="Ala_racemase/Decarboxylase_C"/>
</dbReference>
<dbReference type="GO" id="GO:0008836">
    <property type="term" value="F:diaminopimelate decarboxylase activity"/>
    <property type="evidence" value="ECO:0007669"/>
    <property type="project" value="TreeGrafter"/>
</dbReference>
<dbReference type="EMBL" id="NFEZ01000003">
    <property type="protein sequence ID" value="PLT46565.1"/>
    <property type="molecule type" value="Genomic_DNA"/>
</dbReference>
<evidence type="ECO:0000313" key="8">
    <source>
        <dbReference type="EMBL" id="PLT46565.1"/>
    </source>
</evidence>
<organism evidence="8 9">
    <name type="scientific">Paenibacillus pasadenensis</name>
    <dbReference type="NCBI Taxonomy" id="217090"/>
    <lineage>
        <taxon>Bacteria</taxon>
        <taxon>Bacillati</taxon>
        <taxon>Bacillota</taxon>
        <taxon>Bacilli</taxon>
        <taxon>Bacillales</taxon>
        <taxon>Paenibacillaceae</taxon>
        <taxon>Paenibacillus</taxon>
    </lineage>
</organism>
<feature type="domain" description="Orn/DAP/Arg decarboxylase 2 N-terminal" evidence="7">
    <location>
        <begin position="30"/>
        <end position="276"/>
    </location>
</feature>
<dbReference type="Gene3D" id="3.20.20.10">
    <property type="entry name" value="Alanine racemase"/>
    <property type="match status" value="1"/>
</dbReference>
<dbReference type="SUPFAM" id="SSF51419">
    <property type="entry name" value="PLP-binding barrel"/>
    <property type="match status" value="1"/>
</dbReference>
<comment type="caution">
    <text evidence="8">The sequence shown here is derived from an EMBL/GenBank/DDBJ whole genome shotgun (WGS) entry which is preliminary data.</text>
</comment>
<evidence type="ECO:0000259" key="6">
    <source>
        <dbReference type="Pfam" id="PF00278"/>
    </source>
</evidence>
<dbReference type="PRINTS" id="PR01182">
    <property type="entry name" value="ORNDCRBXLASE"/>
</dbReference>
<evidence type="ECO:0000259" key="7">
    <source>
        <dbReference type="Pfam" id="PF02784"/>
    </source>
</evidence>
<evidence type="ECO:0000256" key="1">
    <source>
        <dbReference type="ARBA" id="ARBA00001933"/>
    </source>
</evidence>
<dbReference type="InterPro" id="IPR022643">
    <property type="entry name" value="De-COase2_C"/>
</dbReference>
<dbReference type="SUPFAM" id="SSF50621">
    <property type="entry name" value="Alanine racemase C-terminal domain-like"/>
    <property type="match status" value="1"/>
</dbReference>
<dbReference type="Proteomes" id="UP000234789">
    <property type="component" value="Unassembled WGS sequence"/>
</dbReference>
<protein>
    <submittedName>
        <fullName evidence="8">Vibrioferrin decarboxylase protein PvsE</fullName>
    </submittedName>
</protein>
<evidence type="ECO:0000256" key="3">
    <source>
        <dbReference type="PIRSR" id="PIRSR600183-50"/>
    </source>
</evidence>
<dbReference type="InterPro" id="IPR029066">
    <property type="entry name" value="PLP-binding_barrel"/>
</dbReference>
<proteinExistence type="inferred from homology"/>
<feature type="compositionally biased region" description="Basic and acidic residues" evidence="5">
    <location>
        <begin position="410"/>
        <end position="422"/>
    </location>
</feature>
<reference evidence="8 9" key="1">
    <citation type="submission" date="2017-05" db="EMBL/GenBank/DDBJ databases">
        <title>Functional genome analysis of Paenibacillus pasadenensis strain R16: insights on endophytic life style and antifungal activity.</title>
        <authorList>
            <person name="Passera A."/>
            <person name="Marcolungo L."/>
            <person name="Casati P."/>
            <person name="Brasca M."/>
            <person name="Quaglino F."/>
            <person name="Delledonne M."/>
        </authorList>
    </citation>
    <scope>NUCLEOTIDE SEQUENCE [LARGE SCALE GENOMIC DNA]</scope>
    <source>
        <strain evidence="8 9">R16</strain>
    </source>
</reference>
<dbReference type="Pfam" id="PF02784">
    <property type="entry name" value="Orn_Arg_deC_N"/>
    <property type="match status" value="1"/>
</dbReference>
<dbReference type="InterPro" id="IPR000183">
    <property type="entry name" value="Orn/DAP/Arg_de-COase"/>
</dbReference>
<dbReference type="PANTHER" id="PTHR43727">
    <property type="entry name" value="DIAMINOPIMELATE DECARBOXYLASE"/>
    <property type="match status" value="1"/>
</dbReference>
<dbReference type="Gene3D" id="2.40.37.10">
    <property type="entry name" value="Lyase, Ornithine Decarboxylase, Chain A, domain 1"/>
    <property type="match status" value="1"/>
</dbReference>
<dbReference type="GO" id="GO:0006596">
    <property type="term" value="P:polyamine biosynthetic process"/>
    <property type="evidence" value="ECO:0007669"/>
    <property type="project" value="InterPro"/>
</dbReference>
<dbReference type="InterPro" id="IPR002433">
    <property type="entry name" value="Orn_de-COase"/>
</dbReference>
<feature type="active site" description="Proton donor" evidence="3">
    <location>
        <position position="347"/>
    </location>
</feature>
<feature type="domain" description="Orn/DAP/Arg decarboxylase 2 C-terminal" evidence="6">
    <location>
        <begin position="23"/>
        <end position="374"/>
    </location>
</feature>
<dbReference type="RefSeq" id="WP_101807784.1">
    <property type="nucleotide sequence ID" value="NZ_NFEZ01000003.1"/>
</dbReference>
<dbReference type="InterPro" id="IPR022644">
    <property type="entry name" value="De-COase2_N"/>
</dbReference>
<feature type="region of interest" description="Disordered" evidence="5">
    <location>
        <begin position="396"/>
        <end position="435"/>
    </location>
</feature>
<dbReference type="AlphaFoldDB" id="A0A2N5N8B4"/>
<dbReference type="CDD" id="cd06843">
    <property type="entry name" value="PLPDE_III_PvsE_like"/>
    <property type="match status" value="1"/>
</dbReference>
<keyword evidence="2 3" id="KW-0663">Pyridoxal phosphate</keyword>
<comment type="cofactor">
    <cofactor evidence="1 3">
        <name>pyridoxal 5'-phosphate</name>
        <dbReference type="ChEBI" id="CHEBI:597326"/>
    </cofactor>
</comment>
<evidence type="ECO:0000256" key="4">
    <source>
        <dbReference type="RuleBase" id="RU003737"/>
    </source>
</evidence>
<dbReference type="Pfam" id="PF00278">
    <property type="entry name" value="Orn_DAP_Arg_deC"/>
    <property type="match status" value="1"/>
</dbReference>
<evidence type="ECO:0000256" key="2">
    <source>
        <dbReference type="ARBA" id="ARBA00022898"/>
    </source>
</evidence>
<dbReference type="PANTHER" id="PTHR43727:SF2">
    <property type="entry name" value="GROUP IV DECARBOXYLASE"/>
    <property type="match status" value="1"/>
</dbReference>
<evidence type="ECO:0000313" key="9">
    <source>
        <dbReference type="Proteomes" id="UP000234789"/>
    </source>
</evidence>
<name>A0A2N5N8B4_9BACL</name>
<dbReference type="PRINTS" id="PR01179">
    <property type="entry name" value="ODADCRBXLASE"/>
</dbReference>
<feature type="modified residue" description="N6-(pyridoxal phosphate)lysine" evidence="3">
    <location>
        <position position="52"/>
    </location>
</feature>